<dbReference type="AlphaFoldDB" id="A0A377GVK1"/>
<feature type="transmembrane region" description="Helical" evidence="1">
    <location>
        <begin position="31"/>
        <end position="51"/>
    </location>
</feature>
<evidence type="ECO:0000313" key="3">
    <source>
        <dbReference type="Proteomes" id="UP000255328"/>
    </source>
</evidence>
<accession>A0A377GVK1</accession>
<dbReference type="RefSeq" id="WP_115268915.1">
    <property type="nucleotide sequence ID" value="NZ_CASFEE010000001.1"/>
</dbReference>
<dbReference type="OrthoDB" id="88027at2"/>
<dbReference type="Proteomes" id="UP000255328">
    <property type="component" value="Unassembled WGS sequence"/>
</dbReference>
<name>A0A377GVK1_9FUSO</name>
<keyword evidence="1" id="KW-0812">Transmembrane</keyword>
<dbReference type="EMBL" id="UGGU01000003">
    <property type="protein sequence ID" value="STO30998.1"/>
    <property type="molecule type" value="Genomic_DNA"/>
</dbReference>
<evidence type="ECO:0000313" key="2">
    <source>
        <dbReference type="EMBL" id="STO30998.1"/>
    </source>
</evidence>
<gene>
    <name evidence="2" type="ORF">NCTC10723_00430</name>
</gene>
<protein>
    <submittedName>
        <fullName evidence="2">Uncharacterized protein</fullName>
    </submittedName>
</protein>
<reference evidence="2 3" key="1">
    <citation type="submission" date="2018-06" db="EMBL/GenBank/DDBJ databases">
        <authorList>
            <consortium name="Pathogen Informatics"/>
            <person name="Doyle S."/>
        </authorList>
    </citation>
    <scope>NUCLEOTIDE SEQUENCE [LARGE SCALE GENOMIC DNA]</scope>
    <source>
        <strain evidence="2 3">NCTC10723</strain>
    </source>
</reference>
<feature type="transmembrane region" description="Helical" evidence="1">
    <location>
        <begin position="57"/>
        <end position="75"/>
    </location>
</feature>
<keyword evidence="3" id="KW-1185">Reference proteome</keyword>
<keyword evidence="1" id="KW-0472">Membrane</keyword>
<keyword evidence="1" id="KW-1133">Transmembrane helix</keyword>
<sequence length="160" mass="18755">MLFYDEFLKKLNEEKFQVNEIEKFSPEIKKIIVGLGVSLPLIIIAIAQLYMAKIDGNVVRIAFALIFIFIGVKQLRTTFSYKIQIDTKNKKIKFMNVNIDLMKIESCTLKEEKVGKKLEVVLDIITFDKQQYIIPLYMNKKVRFVWLIKTVLVDAFKIKK</sequence>
<proteinExistence type="predicted"/>
<evidence type="ECO:0000256" key="1">
    <source>
        <dbReference type="SAM" id="Phobius"/>
    </source>
</evidence>
<organism evidence="2 3">
    <name type="scientific">Fusobacterium necrogenes</name>
    <dbReference type="NCBI Taxonomy" id="858"/>
    <lineage>
        <taxon>Bacteria</taxon>
        <taxon>Fusobacteriati</taxon>
        <taxon>Fusobacteriota</taxon>
        <taxon>Fusobacteriia</taxon>
        <taxon>Fusobacteriales</taxon>
        <taxon>Fusobacteriaceae</taxon>
        <taxon>Fusobacterium</taxon>
    </lineage>
</organism>